<dbReference type="GO" id="GO:0003676">
    <property type="term" value="F:nucleic acid binding"/>
    <property type="evidence" value="ECO:0007669"/>
    <property type="project" value="InterPro"/>
</dbReference>
<dbReference type="OrthoDB" id="9971063at2759"/>
<proteinExistence type="predicted"/>
<organism evidence="1 2">
    <name type="scientific">Stegodyphus mimosarum</name>
    <name type="common">African social velvet spider</name>
    <dbReference type="NCBI Taxonomy" id="407821"/>
    <lineage>
        <taxon>Eukaryota</taxon>
        <taxon>Metazoa</taxon>
        <taxon>Ecdysozoa</taxon>
        <taxon>Arthropoda</taxon>
        <taxon>Chelicerata</taxon>
        <taxon>Arachnida</taxon>
        <taxon>Araneae</taxon>
        <taxon>Araneomorphae</taxon>
        <taxon>Entelegynae</taxon>
        <taxon>Eresoidea</taxon>
        <taxon>Eresidae</taxon>
        <taxon>Stegodyphus</taxon>
    </lineage>
</organism>
<name>A0A087TPS8_STEMI</name>
<protein>
    <submittedName>
        <fullName evidence="1">Uncharacterized protein</fullName>
    </submittedName>
</protein>
<evidence type="ECO:0000313" key="1">
    <source>
        <dbReference type="EMBL" id="KFM67117.1"/>
    </source>
</evidence>
<gene>
    <name evidence="1" type="ORF">X975_14948</name>
</gene>
<sequence>MVYCGTVLAMVCQHLDFLKNVWFSNEIYIHLNGYINCQTTRFLGFEQPDDIVQKPLYSGRVMIWCAISAHGLLAERDEKKVLLLSPKNAAVI</sequence>
<feature type="non-terminal residue" evidence="1">
    <location>
        <position position="92"/>
    </location>
</feature>
<dbReference type="AlphaFoldDB" id="A0A087TPS8"/>
<dbReference type="Gene3D" id="3.30.420.10">
    <property type="entry name" value="Ribonuclease H-like superfamily/Ribonuclease H"/>
    <property type="match status" value="1"/>
</dbReference>
<keyword evidence="2" id="KW-1185">Reference proteome</keyword>
<reference evidence="1 2" key="1">
    <citation type="submission" date="2013-11" db="EMBL/GenBank/DDBJ databases">
        <title>Genome sequencing of Stegodyphus mimosarum.</title>
        <authorList>
            <person name="Bechsgaard J."/>
        </authorList>
    </citation>
    <scope>NUCLEOTIDE SEQUENCE [LARGE SCALE GENOMIC DNA]</scope>
</reference>
<dbReference type="EMBL" id="KK116223">
    <property type="protein sequence ID" value="KFM67117.1"/>
    <property type="molecule type" value="Genomic_DNA"/>
</dbReference>
<dbReference type="InterPro" id="IPR036397">
    <property type="entry name" value="RNaseH_sf"/>
</dbReference>
<dbReference type="Proteomes" id="UP000054359">
    <property type="component" value="Unassembled WGS sequence"/>
</dbReference>
<accession>A0A087TPS8</accession>
<evidence type="ECO:0000313" key="2">
    <source>
        <dbReference type="Proteomes" id="UP000054359"/>
    </source>
</evidence>